<dbReference type="OrthoDB" id="9780202at2"/>
<dbReference type="GO" id="GO:0006229">
    <property type="term" value="P:dUTP biosynthetic process"/>
    <property type="evidence" value="ECO:0007669"/>
    <property type="project" value="InterPro"/>
</dbReference>
<feature type="binding site" evidence="3">
    <location>
        <position position="163"/>
    </location>
    <ligand>
        <name>dCTP</name>
        <dbReference type="ChEBI" id="CHEBI:61481"/>
    </ligand>
</feature>
<dbReference type="InterPro" id="IPR011962">
    <property type="entry name" value="dCTP_deaminase"/>
</dbReference>
<keyword evidence="1 3" id="KW-0378">Hydrolase</keyword>
<dbReference type="InterPro" id="IPR033704">
    <property type="entry name" value="dUTPase_trimeric"/>
</dbReference>
<keyword evidence="3" id="KW-0547">Nucleotide-binding</keyword>
<comment type="similarity">
    <text evidence="3">Belongs to the dCTP deaminase family.</text>
</comment>
<feature type="binding site" evidence="3">
    <location>
        <begin position="100"/>
        <end position="105"/>
    </location>
    <ligand>
        <name>dCTP</name>
        <dbReference type="ChEBI" id="CHEBI:61481"/>
    </ligand>
</feature>
<evidence type="ECO:0000313" key="5">
    <source>
        <dbReference type="Proteomes" id="UP000005540"/>
    </source>
</evidence>
<feature type="binding site" evidence="3">
    <location>
        <position position="167"/>
    </location>
    <ligand>
        <name>dCTP</name>
        <dbReference type="ChEBI" id="CHEBI:61481"/>
    </ligand>
</feature>
<dbReference type="SMR" id="C4FK95"/>
<evidence type="ECO:0000313" key="4">
    <source>
        <dbReference type="EMBL" id="EEP60500.1"/>
    </source>
</evidence>
<dbReference type="NCBIfam" id="TIGR02274">
    <property type="entry name" value="dCTP_deam"/>
    <property type="match status" value="1"/>
</dbReference>
<dbReference type="AlphaFoldDB" id="C4FK95"/>
<comment type="catalytic activity">
    <reaction evidence="3">
        <text>dCTP + 2 H2O = dUMP + NH4(+) + diphosphate</text>
        <dbReference type="Rhea" id="RHEA:19205"/>
        <dbReference type="ChEBI" id="CHEBI:15377"/>
        <dbReference type="ChEBI" id="CHEBI:28938"/>
        <dbReference type="ChEBI" id="CHEBI:33019"/>
        <dbReference type="ChEBI" id="CHEBI:61481"/>
        <dbReference type="ChEBI" id="CHEBI:246422"/>
        <dbReference type="EC" id="3.5.4.30"/>
    </reaction>
</comment>
<organism evidence="4 5">
    <name type="scientific">Sulfurihydrogenibium yellowstonense SS-5</name>
    <dbReference type="NCBI Taxonomy" id="432331"/>
    <lineage>
        <taxon>Bacteria</taxon>
        <taxon>Pseudomonadati</taxon>
        <taxon>Aquificota</taxon>
        <taxon>Aquificia</taxon>
        <taxon>Aquificales</taxon>
        <taxon>Hydrogenothermaceae</taxon>
        <taxon>Sulfurihydrogenibium</taxon>
    </lineage>
</organism>
<dbReference type="SUPFAM" id="SSF51283">
    <property type="entry name" value="dUTPase-like"/>
    <property type="match status" value="1"/>
</dbReference>
<feature type="binding site" evidence="3">
    <location>
        <position position="117"/>
    </location>
    <ligand>
        <name>dCTP</name>
        <dbReference type="ChEBI" id="CHEBI:61481"/>
    </ligand>
</feature>
<keyword evidence="5" id="KW-1185">Reference proteome</keyword>
<dbReference type="EC" id="3.5.4.30" evidence="3"/>
<dbReference type="HAMAP" id="MF_00146">
    <property type="entry name" value="dCTP_deaminase"/>
    <property type="match status" value="1"/>
</dbReference>
<feature type="binding site" evidence="3">
    <location>
        <position position="160"/>
    </location>
    <ligand>
        <name>dCTP</name>
        <dbReference type="ChEBI" id="CHEBI:61481"/>
    </ligand>
</feature>
<dbReference type="RefSeq" id="WP_007547003.1">
    <property type="nucleotide sequence ID" value="NZ_ABZS01000087.1"/>
</dbReference>
<comment type="caution">
    <text evidence="4">The sequence shown here is derived from an EMBL/GenBank/DDBJ whole genome shotgun (WGS) entry which is preliminary data.</text>
</comment>
<dbReference type="GO" id="GO:0008829">
    <property type="term" value="F:dCTP deaminase activity"/>
    <property type="evidence" value="ECO:0007669"/>
    <property type="project" value="InterPro"/>
</dbReference>
<evidence type="ECO:0000256" key="2">
    <source>
        <dbReference type="ARBA" id="ARBA00023080"/>
    </source>
</evidence>
<dbReference type="GO" id="GO:0006226">
    <property type="term" value="P:dUMP biosynthetic process"/>
    <property type="evidence" value="ECO:0007669"/>
    <property type="project" value="UniProtKB-UniRule"/>
</dbReference>
<reference evidence="4 5" key="1">
    <citation type="submission" date="2009-04" db="EMBL/GenBank/DDBJ databases">
        <authorList>
            <person name="Reysenbach A.-L."/>
            <person name="Heidelberg J.F."/>
            <person name="Nelson W.C."/>
        </authorList>
    </citation>
    <scope>NUCLEOTIDE SEQUENCE [LARGE SCALE GENOMIC DNA]</scope>
    <source>
        <strain evidence="4 5">SS-5</strain>
    </source>
</reference>
<comment type="function">
    <text evidence="3">Bifunctional enzyme that catalyzes both the deamination of dCTP to dUTP and the hydrolysis of dUTP to dUMP without releasing the toxic dUTP intermediate.</text>
</comment>
<sequence length="180" mass="20679">MILNDKTIRKYISEGLLEINPLDDIQIQPSSVDLRLGNEFLIYPEDIEIIDVRDPYFSNRLIKEIATEEGFIIKPKQFVLATTIEYIKLPDFLTAFVEGRSSLGRLGLFIENAGWVDAGFEGNITLEFYNANSIPIKIYPGMRICQLVFAKMEDRSEKPYRGKYQGQRGTTASRIFLDRD</sequence>
<keyword evidence="2 3" id="KW-0546">Nucleotide metabolism</keyword>
<feature type="binding site" evidence="3">
    <location>
        <begin position="125"/>
        <end position="127"/>
    </location>
    <ligand>
        <name>dCTP</name>
        <dbReference type="ChEBI" id="CHEBI:61481"/>
    </ligand>
</feature>
<feature type="active site" description="Proton donor/acceptor" evidence="3">
    <location>
        <position position="127"/>
    </location>
</feature>
<dbReference type="Proteomes" id="UP000005540">
    <property type="component" value="Unassembled WGS sequence"/>
</dbReference>
<dbReference type="Pfam" id="PF22769">
    <property type="entry name" value="DCD"/>
    <property type="match status" value="1"/>
</dbReference>
<dbReference type="InterPro" id="IPR036157">
    <property type="entry name" value="dUTPase-like_sf"/>
</dbReference>
<proteinExistence type="inferred from homology"/>
<evidence type="ECO:0000256" key="3">
    <source>
        <dbReference type="HAMAP-Rule" id="MF_00146"/>
    </source>
</evidence>
<dbReference type="GO" id="GO:0033973">
    <property type="term" value="F:dCTP deaminase (dUMP-forming) activity"/>
    <property type="evidence" value="ECO:0007669"/>
    <property type="project" value="UniProtKB-UniRule"/>
</dbReference>
<dbReference type="Gene3D" id="2.70.40.10">
    <property type="match status" value="1"/>
</dbReference>
<evidence type="ECO:0000256" key="1">
    <source>
        <dbReference type="ARBA" id="ARBA00022801"/>
    </source>
</evidence>
<gene>
    <name evidence="3 4" type="primary">dcd</name>
    <name evidence="4" type="ORF">SULYE_0995</name>
</gene>
<feature type="site" description="Important for bifunctional activity" evidence="3">
    <location>
        <begin position="114"/>
        <end position="115"/>
    </location>
</feature>
<dbReference type="EMBL" id="ABZS01000087">
    <property type="protein sequence ID" value="EEP60500.1"/>
    <property type="molecule type" value="Genomic_DNA"/>
</dbReference>
<comment type="pathway">
    <text evidence="3">Pyrimidine metabolism; dUMP biosynthesis; dUMP from dCTP: step 1/1.</text>
</comment>
<dbReference type="PANTHER" id="PTHR42680:SF3">
    <property type="entry name" value="DCTP DEAMINASE"/>
    <property type="match status" value="1"/>
</dbReference>
<dbReference type="GO" id="GO:0000166">
    <property type="term" value="F:nucleotide binding"/>
    <property type="evidence" value="ECO:0007669"/>
    <property type="project" value="UniProtKB-KW"/>
</dbReference>
<accession>C4FK95</accession>
<dbReference type="CDD" id="cd07557">
    <property type="entry name" value="trimeric_dUTPase"/>
    <property type="match status" value="1"/>
</dbReference>
<dbReference type="PANTHER" id="PTHR42680">
    <property type="entry name" value="DCTP DEAMINASE"/>
    <property type="match status" value="1"/>
</dbReference>
<name>C4FK95_9AQUI</name>
<feature type="binding site" evidence="3">
    <location>
        <position position="146"/>
    </location>
    <ligand>
        <name>dCTP</name>
        <dbReference type="ChEBI" id="CHEBI:61481"/>
    </ligand>
</feature>
<dbReference type="UniPathway" id="UPA00610">
    <property type="reaction ID" value="UER00667"/>
</dbReference>
<protein>
    <recommendedName>
        <fullName evidence="3">dCTP deaminase, dUMP-forming</fullName>
        <ecNumber evidence="3">3.5.4.30</ecNumber>
    </recommendedName>
    <alternativeName>
        <fullName evidence="3">Bifunctional dCTP deaminase:dUTPase</fullName>
    </alternativeName>
    <alternativeName>
        <fullName evidence="3">DCD-DUT</fullName>
    </alternativeName>
</protein>
<dbReference type="GO" id="GO:0015949">
    <property type="term" value="P:nucleobase-containing small molecule interconversion"/>
    <property type="evidence" value="ECO:0007669"/>
    <property type="project" value="TreeGrafter"/>
</dbReference>
<comment type="subunit">
    <text evidence="3">Homotrimer.</text>
</comment>